<keyword evidence="3" id="KW-0804">Transcription</keyword>
<evidence type="ECO:0000313" key="6">
    <source>
        <dbReference type="Proteomes" id="UP000194499"/>
    </source>
</evidence>
<dbReference type="SMART" id="SM00347">
    <property type="entry name" value="HTH_MARR"/>
    <property type="match status" value="1"/>
</dbReference>
<name>A0A1Y6AFG7_9BACI</name>
<dbReference type="PANTHER" id="PTHR42756:SF1">
    <property type="entry name" value="TRANSCRIPTIONAL REPRESSOR OF EMRAB OPERON"/>
    <property type="match status" value="1"/>
</dbReference>
<dbReference type="PROSITE" id="PS50995">
    <property type="entry name" value="HTH_MARR_2"/>
    <property type="match status" value="1"/>
</dbReference>
<keyword evidence="1" id="KW-0805">Transcription regulation</keyword>
<dbReference type="Proteomes" id="UP000194499">
    <property type="component" value="Unassembled WGS sequence"/>
</dbReference>
<keyword evidence="2" id="KW-0238">DNA-binding</keyword>
<accession>A0A1Y6AFG7</accession>
<organism evidence="5 6">
    <name type="scientific">Bacillus pacificus</name>
    <dbReference type="NCBI Taxonomy" id="2026187"/>
    <lineage>
        <taxon>Bacteria</taxon>
        <taxon>Bacillati</taxon>
        <taxon>Bacillota</taxon>
        <taxon>Bacilli</taxon>
        <taxon>Bacillales</taxon>
        <taxon>Bacillaceae</taxon>
        <taxon>Bacillus</taxon>
        <taxon>Bacillus cereus group</taxon>
    </lineage>
</organism>
<dbReference type="InterPro" id="IPR000835">
    <property type="entry name" value="HTH_MarR-typ"/>
</dbReference>
<evidence type="ECO:0000313" key="5">
    <source>
        <dbReference type="EMBL" id="SME33741.1"/>
    </source>
</evidence>
<dbReference type="InterPro" id="IPR036390">
    <property type="entry name" value="WH_DNA-bd_sf"/>
</dbReference>
<reference evidence="6" key="1">
    <citation type="submission" date="2017-04" db="EMBL/GenBank/DDBJ databases">
        <authorList>
            <person name="Criscuolo A."/>
        </authorList>
    </citation>
    <scope>NUCLEOTIDE SEQUENCE [LARGE SCALE GENOMIC DNA]</scope>
</reference>
<dbReference type="AlphaFoldDB" id="A0A1Y6AFG7"/>
<evidence type="ECO:0000256" key="2">
    <source>
        <dbReference type="ARBA" id="ARBA00023125"/>
    </source>
</evidence>
<gene>
    <name evidence="5" type="primary">marR_2</name>
    <name evidence="5" type="ORF">BACERE00191_04656</name>
</gene>
<dbReference type="PANTHER" id="PTHR42756">
    <property type="entry name" value="TRANSCRIPTIONAL REGULATOR, MARR"/>
    <property type="match status" value="1"/>
</dbReference>
<dbReference type="GO" id="GO:0003700">
    <property type="term" value="F:DNA-binding transcription factor activity"/>
    <property type="evidence" value="ECO:0007669"/>
    <property type="project" value="InterPro"/>
</dbReference>
<feature type="domain" description="HTH marR-type" evidence="4">
    <location>
        <begin position="1"/>
        <end position="134"/>
    </location>
</feature>
<dbReference type="Pfam" id="PF01047">
    <property type="entry name" value="MarR"/>
    <property type="match status" value="1"/>
</dbReference>
<evidence type="ECO:0000259" key="4">
    <source>
        <dbReference type="PROSITE" id="PS50995"/>
    </source>
</evidence>
<dbReference type="RefSeq" id="WP_001061043.1">
    <property type="nucleotide sequence ID" value="NZ_CP093424.1"/>
</dbReference>
<evidence type="ECO:0000256" key="3">
    <source>
        <dbReference type="ARBA" id="ARBA00023163"/>
    </source>
</evidence>
<proteinExistence type="predicted"/>
<accession>A0A3P1BIX8</accession>
<dbReference type="InterPro" id="IPR036388">
    <property type="entry name" value="WH-like_DNA-bd_sf"/>
</dbReference>
<dbReference type="SUPFAM" id="SSF46785">
    <property type="entry name" value="Winged helix' DNA-binding domain"/>
    <property type="match status" value="1"/>
</dbReference>
<evidence type="ECO:0000256" key="1">
    <source>
        <dbReference type="ARBA" id="ARBA00023015"/>
    </source>
</evidence>
<dbReference type="GO" id="GO:0003677">
    <property type="term" value="F:DNA binding"/>
    <property type="evidence" value="ECO:0007669"/>
    <property type="project" value="UniProtKB-KW"/>
</dbReference>
<dbReference type="EMBL" id="FWZB01000046">
    <property type="protein sequence ID" value="SME33741.1"/>
    <property type="molecule type" value="Genomic_DNA"/>
</dbReference>
<dbReference type="Gene3D" id="1.10.10.10">
    <property type="entry name" value="Winged helix-like DNA-binding domain superfamily/Winged helix DNA-binding domain"/>
    <property type="match status" value="1"/>
</dbReference>
<protein>
    <submittedName>
        <fullName evidence="5">Multiple antibiotic resistance protein MarR</fullName>
    </submittedName>
</protein>
<sequence length="141" mass="16163">MNNLGYLLHKVSIMTKTELSNQLREYKITAQQWSVLKDISLYPNGTTPAMIAERLLADRPTVTGIIQRLLQKEWILIKHNPKDKRSHLIFLTDETKGLIQEIENVSDEVIKNATASIPKKEVENTVRVLQSMIQNLQKNKG</sequence>